<feature type="region of interest" description="Disordered" evidence="1">
    <location>
        <begin position="1"/>
        <end position="89"/>
    </location>
</feature>
<accession>A0A3S5FBR4</accession>
<feature type="compositionally biased region" description="Low complexity" evidence="1">
    <location>
        <begin position="18"/>
        <end position="27"/>
    </location>
</feature>
<sequence>MTDRPARLSRSQTTLGIPTSSDATTPTSPSPAGPSASPRPRRLQTPRPVAGSLNLNGNSPKPVWRRNSETAEDETTSDRRQPQRINAGDEESVGNLAFFHVPLIYDWPVHDNDRCPGNLLSRQLKTIFNDTHGLLQNPVNPKWASKSFTSRSQVGPSRHRQGPPRPESSRSPQPYHTSYTDDFKCDWYPRVWTPRTTSQAASKLRSEKKSTESTLTVKQTVRACTIKK</sequence>
<evidence type="ECO:0000256" key="1">
    <source>
        <dbReference type="SAM" id="MobiDB-lite"/>
    </source>
</evidence>
<reference evidence="2" key="1">
    <citation type="submission" date="2018-11" db="EMBL/GenBank/DDBJ databases">
        <authorList>
            <consortium name="Pathogen Informatics"/>
        </authorList>
    </citation>
    <scope>NUCLEOTIDE SEQUENCE</scope>
</reference>
<organism evidence="2 3">
    <name type="scientific">Protopolystoma xenopodis</name>
    <dbReference type="NCBI Taxonomy" id="117903"/>
    <lineage>
        <taxon>Eukaryota</taxon>
        <taxon>Metazoa</taxon>
        <taxon>Spiralia</taxon>
        <taxon>Lophotrochozoa</taxon>
        <taxon>Platyhelminthes</taxon>
        <taxon>Monogenea</taxon>
        <taxon>Polyopisthocotylea</taxon>
        <taxon>Polystomatidea</taxon>
        <taxon>Polystomatidae</taxon>
        <taxon>Protopolystoma</taxon>
    </lineage>
</organism>
<feature type="region of interest" description="Disordered" evidence="1">
    <location>
        <begin position="197"/>
        <end position="216"/>
    </location>
</feature>
<feature type="region of interest" description="Disordered" evidence="1">
    <location>
        <begin position="136"/>
        <end position="182"/>
    </location>
</feature>
<keyword evidence="3" id="KW-1185">Reference proteome</keyword>
<feature type="compositionally biased region" description="Polar residues" evidence="1">
    <location>
        <begin position="146"/>
        <end position="155"/>
    </location>
</feature>
<dbReference type="AlphaFoldDB" id="A0A3S5FBR4"/>
<evidence type="ECO:0000313" key="3">
    <source>
        <dbReference type="Proteomes" id="UP000784294"/>
    </source>
</evidence>
<evidence type="ECO:0000313" key="2">
    <source>
        <dbReference type="EMBL" id="VEL07831.1"/>
    </source>
</evidence>
<name>A0A3S5FBR4_9PLAT</name>
<protein>
    <submittedName>
        <fullName evidence="2">Uncharacterized protein</fullName>
    </submittedName>
</protein>
<dbReference type="EMBL" id="CAAALY010002557">
    <property type="protein sequence ID" value="VEL07831.1"/>
    <property type="molecule type" value="Genomic_DNA"/>
</dbReference>
<gene>
    <name evidence="2" type="ORF">PXEA_LOCUS1271</name>
</gene>
<proteinExistence type="predicted"/>
<dbReference type="Proteomes" id="UP000784294">
    <property type="component" value="Unassembled WGS sequence"/>
</dbReference>
<comment type="caution">
    <text evidence="2">The sequence shown here is derived from an EMBL/GenBank/DDBJ whole genome shotgun (WGS) entry which is preliminary data.</text>
</comment>